<accession>A0A804JVT6</accession>
<sequence length="50" mass="5537">MQVPIGLEEEFEEFVDLVDLKAYNFHGAIGERIVTADIPQLGGTGYRKAV</sequence>
<dbReference type="Proteomes" id="UP000012960">
    <property type="component" value="Unplaced"/>
</dbReference>
<proteinExistence type="predicted"/>
<dbReference type="EnsemblPlants" id="Ma07_t14620.1">
    <property type="protein sequence ID" value="Ma07_p14620.1"/>
    <property type="gene ID" value="Ma07_g14620"/>
</dbReference>
<name>A0A804JVT6_MUSAM</name>
<dbReference type="EMBL" id="HG996473">
    <property type="protein sequence ID" value="CAG1856606.1"/>
    <property type="molecule type" value="Genomic_DNA"/>
</dbReference>
<evidence type="ECO:0000313" key="1">
    <source>
        <dbReference type="EMBL" id="CAG1856606.1"/>
    </source>
</evidence>
<organism evidence="2 3">
    <name type="scientific">Musa acuminata subsp. malaccensis</name>
    <name type="common">Wild banana</name>
    <name type="synonym">Musa malaccensis</name>
    <dbReference type="NCBI Taxonomy" id="214687"/>
    <lineage>
        <taxon>Eukaryota</taxon>
        <taxon>Viridiplantae</taxon>
        <taxon>Streptophyta</taxon>
        <taxon>Embryophyta</taxon>
        <taxon>Tracheophyta</taxon>
        <taxon>Spermatophyta</taxon>
        <taxon>Magnoliopsida</taxon>
        <taxon>Liliopsida</taxon>
        <taxon>Zingiberales</taxon>
        <taxon>Musaceae</taxon>
        <taxon>Musa</taxon>
    </lineage>
</organism>
<reference evidence="1" key="1">
    <citation type="submission" date="2021-03" db="EMBL/GenBank/DDBJ databases">
        <authorList>
            <consortium name="Genoscope - CEA"/>
            <person name="William W."/>
        </authorList>
    </citation>
    <scope>NUCLEOTIDE SEQUENCE</scope>
    <source>
        <strain evidence="1">Doubled-haploid Pahang</strain>
    </source>
</reference>
<protein>
    <submittedName>
        <fullName evidence="1">(wild Malaysian banana) hypothetical protein</fullName>
    </submittedName>
</protein>
<evidence type="ECO:0000313" key="2">
    <source>
        <dbReference type="EnsemblPlants" id="Ma07_p14620.1"/>
    </source>
</evidence>
<dbReference type="AlphaFoldDB" id="A0A804JVT6"/>
<dbReference type="Gramene" id="Ma07_t14620.1">
    <property type="protein sequence ID" value="Ma07_p14620.1"/>
    <property type="gene ID" value="Ma07_g14620"/>
</dbReference>
<evidence type="ECO:0000313" key="3">
    <source>
        <dbReference type="Proteomes" id="UP000012960"/>
    </source>
</evidence>
<dbReference type="InterPro" id="IPR027417">
    <property type="entry name" value="P-loop_NTPase"/>
</dbReference>
<dbReference type="Gene3D" id="3.40.50.300">
    <property type="entry name" value="P-loop containing nucleotide triphosphate hydrolases"/>
    <property type="match status" value="1"/>
</dbReference>
<dbReference type="InParanoid" id="A0A804JVT6"/>
<reference evidence="2" key="2">
    <citation type="submission" date="2021-05" db="UniProtKB">
        <authorList>
            <consortium name="EnsemblPlants"/>
        </authorList>
    </citation>
    <scope>IDENTIFICATION</scope>
    <source>
        <strain evidence="2">subsp. malaccensis</strain>
    </source>
</reference>
<gene>
    <name evidence="1" type="ORF">GSMUA_40320.1</name>
</gene>
<keyword evidence="3" id="KW-1185">Reference proteome</keyword>